<dbReference type="Pfam" id="PF01435">
    <property type="entry name" value="Peptidase_M48"/>
    <property type="match status" value="1"/>
</dbReference>
<reference evidence="9" key="1">
    <citation type="journal article" date="2014" name="Int. J. Syst. Evol. Microbiol.">
        <title>Complete genome sequence of Corynebacterium casei LMG S-19264T (=DSM 44701T), isolated from a smear-ripened cheese.</title>
        <authorList>
            <consortium name="US DOE Joint Genome Institute (JGI-PGF)"/>
            <person name="Walter F."/>
            <person name="Albersmeier A."/>
            <person name="Kalinowski J."/>
            <person name="Ruckert C."/>
        </authorList>
    </citation>
    <scope>NUCLEOTIDE SEQUENCE</scope>
    <source>
        <strain evidence="9">KCTC 42651</strain>
    </source>
</reference>
<dbReference type="InterPro" id="IPR051156">
    <property type="entry name" value="Mito/Outer_Membr_Metalloprot"/>
</dbReference>
<comment type="caution">
    <text evidence="9">The sequence shown here is derived from an EMBL/GenBank/DDBJ whole genome shotgun (WGS) entry which is preliminary data.</text>
</comment>
<evidence type="ECO:0000259" key="8">
    <source>
        <dbReference type="Pfam" id="PF01435"/>
    </source>
</evidence>
<organism evidence="9 10">
    <name type="scientific">Thalassobaculum fulvum</name>
    <dbReference type="NCBI Taxonomy" id="1633335"/>
    <lineage>
        <taxon>Bacteria</taxon>
        <taxon>Pseudomonadati</taxon>
        <taxon>Pseudomonadota</taxon>
        <taxon>Alphaproteobacteria</taxon>
        <taxon>Rhodospirillales</taxon>
        <taxon>Thalassobaculaceae</taxon>
        <taxon>Thalassobaculum</taxon>
    </lineage>
</organism>
<dbReference type="EMBL" id="BMZS01000011">
    <property type="protein sequence ID" value="GHD59816.1"/>
    <property type="molecule type" value="Genomic_DNA"/>
</dbReference>
<dbReference type="InterPro" id="IPR001915">
    <property type="entry name" value="Peptidase_M48"/>
</dbReference>
<dbReference type="GO" id="GO:0004222">
    <property type="term" value="F:metalloendopeptidase activity"/>
    <property type="evidence" value="ECO:0007669"/>
    <property type="project" value="InterPro"/>
</dbReference>
<feature type="domain" description="Peptidase M48" evidence="8">
    <location>
        <begin position="69"/>
        <end position="240"/>
    </location>
</feature>
<dbReference type="CDD" id="cd07331">
    <property type="entry name" value="M48C_Oma1_like"/>
    <property type="match status" value="1"/>
</dbReference>
<keyword evidence="5 6" id="KW-0482">Metalloprotease</keyword>
<feature type="signal peptide" evidence="7">
    <location>
        <begin position="1"/>
        <end position="27"/>
    </location>
</feature>
<keyword evidence="10" id="KW-1185">Reference proteome</keyword>
<evidence type="ECO:0000256" key="2">
    <source>
        <dbReference type="ARBA" id="ARBA00022723"/>
    </source>
</evidence>
<sequence>MLNRLALLHPIAAAVALAVTVAACTNAPVTGRRQLILLPDAQAEQMGVEAYRQIRSEKGVSSDPRFTGPVNEIGRRIADVSGQPGMAWEFTVFEDDEPNAFALPGGKVGVNTGLFRVAKTDAQLAAVMAHEVGHAIAKHSAERVSRQAVVQIGQQALGAQFPAMTELFAQAATLGLILPFTRDQEAEADQIGLLLMARAGYDPRAAVELWRNFEAAGGNRPPEFLSTHPSPGSRIENLQAAMPRALAEYERSRYR</sequence>
<evidence type="ECO:0000313" key="10">
    <source>
        <dbReference type="Proteomes" id="UP000630353"/>
    </source>
</evidence>
<evidence type="ECO:0000256" key="6">
    <source>
        <dbReference type="RuleBase" id="RU003983"/>
    </source>
</evidence>
<keyword evidence="1 6" id="KW-0645">Protease</keyword>
<evidence type="ECO:0000256" key="5">
    <source>
        <dbReference type="ARBA" id="ARBA00023049"/>
    </source>
</evidence>
<accession>A0A919CRV6</accession>
<gene>
    <name evidence="9" type="ORF">GCM10017083_44890</name>
</gene>
<evidence type="ECO:0000256" key="3">
    <source>
        <dbReference type="ARBA" id="ARBA00022801"/>
    </source>
</evidence>
<dbReference type="AlphaFoldDB" id="A0A919CRV6"/>
<keyword evidence="4 6" id="KW-0862">Zinc</keyword>
<dbReference type="Gene3D" id="3.30.2010.10">
    <property type="entry name" value="Metalloproteases ('zincins'), catalytic domain"/>
    <property type="match status" value="1"/>
</dbReference>
<comment type="similarity">
    <text evidence="6">Belongs to the peptidase M48 family.</text>
</comment>
<evidence type="ECO:0000256" key="4">
    <source>
        <dbReference type="ARBA" id="ARBA00022833"/>
    </source>
</evidence>
<dbReference type="GO" id="GO:0016020">
    <property type="term" value="C:membrane"/>
    <property type="evidence" value="ECO:0007669"/>
    <property type="project" value="TreeGrafter"/>
</dbReference>
<name>A0A919CRV6_9PROT</name>
<evidence type="ECO:0000256" key="7">
    <source>
        <dbReference type="SAM" id="SignalP"/>
    </source>
</evidence>
<reference evidence="9" key="2">
    <citation type="submission" date="2020-09" db="EMBL/GenBank/DDBJ databases">
        <authorList>
            <person name="Sun Q."/>
            <person name="Kim S."/>
        </authorList>
    </citation>
    <scope>NUCLEOTIDE SEQUENCE</scope>
    <source>
        <strain evidence="9">KCTC 42651</strain>
    </source>
</reference>
<dbReference type="PANTHER" id="PTHR22726:SF24">
    <property type="entry name" value="M48 FAMILY METALLOPEPTIDASE"/>
    <property type="match status" value="1"/>
</dbReference>
<comment type="cofactor">
    <cofactor evidence="6">
        <name>Zn(2+)</name>
        <dbReference type="ChEBI" id="CHEBI:29105"/>
    </cofactor>
    <text evidence="6">Binds 1 zinc ion per subunit.</text>
</comment>
<proteinExistence type="inferred from homology"/>
<dbReference type="GO" id="GO:0046872">
    <property type="term" value="F:metal ion binding"/>
    <property type="evidence" value="ECO:0007669"/>
    <property type="project" value="UniProtKB-KW"/>
</dbReference>
<dbReference type="RefSeq" id="WP_189993858.1">
    <property type="nucleotide sequence ID" value="NZ_BMZS01000011.1"/>
</dbReference>
<evidence type="ECO:0000256" key="1">
    <source>
        <dbReference type="ARBA" id="ARBA00022670"/>
    </source>
</evidence>
<feature type="chain" id="PRO_5037793253" evidence="7">
    <location>
        <begin position="28"/>
        <end position="255"/>
    </location>
</feature>
<dbReference type="GO" id="GO:0051603">
    <property type="term" value="P:proteolysis involved in protein catabolic process"/>
    <property type="evidence" value="ECO:0007669"/>
    <property type="project" value="TreeGrafter"/>
</dbReference>
<protein>
    <submittedName>
        <fullName evidence="9">Peptidase M48</fullName>
    </submittedName>
</protein>
<dbReference type="PROSITE" id="PS51257">
    <property type="entry name" value="PROKAR_LIPOPROTEIN"/>
    <property type="match status" value="1"/>
</dbReference>
<keyword evidence="3 6" id="KW-0378">Hydrolase</keyword>
<dbReference type="Proteomes" id="UP000630353">
    <property type="component" value="Unassembled WGS sequence"/>
</dbReference>
<evidence type="ECO:0000313" key="9">
    <source>
        <dbReference type="EMBL" id="GHD59816.1"/>
    </source>
</evidence>
<keyword evidence="7" id="KW-0732">Signal</keyword>
<dbReference type="PANTHER" id="PTHR22726">
    <property type="entry name" value="METALLOENDOPEPTIDASE OMA1"/>
    <property type="match status" value="1"/>
</dbReference>
<keyword evidence="2" id="KW-0479">Metal-binding</keyword>